<dbReference type="RefSeq" id="XP_064851562.1">
    <property type="nucleotide sequence ID" value="XM_064995490.1"/>
</dbReference>
<dbReference type="GO" id="GO:0031468">
    <property type="term" value="P:nuclear membrane reassembly"/>
    <property type="evidence" value="ECO:0007669"/>
    <property type="project" value="TreeGrafter"/>
</dbReference>
<dbReference type="InterPro" id="IPR036241">
    <property type="entry name" value="NSFL1C_SEP_dom_sf"/>
</dbReference>
<feature type="compositionally biased region" description="Low complexity" evidence="1">
    <location>
        <begin position="216"/>
        <end position="225"/>
    </location>
</feature>
<dbReference type="Gene3D" id="3.10.20.90">
    <property type="entry name" value="Phosphatidylinositol 3-kinase Catalytic Subunit, Chain A, domain 1"/>
    <property type="match status" value="1"/>
</dbReference>
<dbReference type="FunFam" id="3.30.420.210:FF:000002">
    <property type="entry name" value="UBX domain-containing protein 1"/>
    <property type="match status" value="1"/>
</dbReference>
<feature type="compositionally biased region" description="Polar residues" evidence="1">
    <location>
        <begin position="93"/>
        <end position="110"/>
    </location>
</feature>
<reference evidence="4 5" key="1">
    <citation type="journal article" date="2023" name="Elife">
        <title>Identification of key yeast species and microbe-microbe interactions impacting larval growth of Drosophila in the wild.</title>
        <authorList>
            <person name="Mure A."/>
            <person name="Sugiura Y."/>
            <person name="Maeda R."/>
            <person name="Honda K."/>
            <person name="Sakurai N."/>
            <person name="Takahashi Y."/>
            <person name="Watada M."/>
            <person name="Katoh T."/>
            <person name="Gotoh A."/>
            <person name="Gotoh Y."/>
            <person name="Taniguchi I."/>
            <person name="Nakamura K."/>
            <person name="Hayashi T."/>
            <person name="Katayama T."/>
            <person name="Uemura T."/>
            <person name="Hattori Y."/>
        </authorList>
    </citation>
    <scope>NUCLEOTIDE SEQUENCE [LARGE SCALE GENOMIC DNA]</scope>
    <source>
        <strain evidence="4 5">SC-9</strain>
    </source>
</reference>
<dbReference type="GO" id="GO:0005634">
    <property type="term" value="C:nucleus"/>
    <property type="evidence" value="ECO:0007669"/>
    <property type="project" value="TreeGrafter"/>
</dbReference>
<feature type="domain" description="UBX" evidence="2">
    <location>
        <begin position="233"/>
        <end position="311"/>
    </location>
</feature>
<feature type="compositionally biased region" description="Basic and acidic residues" evidence="1">
    <location>
        <begin position="1"/>
        <end position="20"/>
    </location>
</feature>
<dbReference type="Gene3D" id="3.30.420.210">
    <property type="entry name" value="SEP domain"/>
    <property type="match status" value="1"/>
</dbReference>
<sequence>MSRNTDKKFKTFRDLNRGDDSSDNEDEKNLFTGGERSGLEVEKPPEDQARSLVQQLLNQAARSANLPDTRPGAGQEPSTSGSFAGSGYRLGTENATSEVIPGQQPSQSLEKVTRTCTFWKDGFSIDDGPLYRFDDPKNKSYMEQMRQGNAPLDLFRVMPGQSVDINLKHNSDQNYKPPKSKQDKFSGEGFRLGSPVPGDVITDSSRSSGKEKLVPESSSSSSSSESNKDPNVENENKTTIQVRLADGRKLKVVVDKHGPVQQVYDFVDAIFLADGETRSYFLSLSYPVKPINDKVQTISDAKLVHSVVIQRWK</sequence>
<organism evidence="4 5">
    <name type="scientific">Saccharomycopsis crataegensis</name>
    <dbReference type="NCBI Taxonomy" id="43959"/>
    <lineage>
        <taxon>Eukaryota</taxon>
        <taxon>Fungi</taxon>
        <taxon>Dikarya</taxon>
        <taxon>Ascomycota</taxon>
        <taxon>Saccharomycotina</taxon>
        <taxon>Saccharomycetes</taxon>
        <taxon>Saccharomycopsidaceae</taxon>
        <taxon>Saccharomycopsis</taxon>
    </lineage>
</organism>
<feature type="compositionally biased region" description="Basic and acidic residues" evidence="1">
    <location>
        <begin position="37"/>
        <end position="49"/>
    </location>
</feature>
<dbReference type="GO" id="GO:0043130">
    <property type="term" value="F:ubiquitin binding"/>
    <property type="evidence" value="ECO:0007669"/>
    <property type="project" value="TreeGrafter"/>
</dbReference>
<dbReference type="PANTHER" id="PTHR23333">
    <property type="entry name" value="UBX DOMAIN CONTAINING PROTEIN"/>
    <property type="match status" value="1"/>
</dbReference>
<dbReference type="InterPro" id="IPR029071">
    <property type="entry name" value="Ubiquitin-like_domsf"/>
</dbReference>
<comment type="caution">
    <text evidence="4">The sequence shown here is derived from an EMBL/GenBank/DDBJ whole genome shotgun (WGS) entry which is preliminary data.</text>
</comment>
<dbReference type="GO" id="GO:0007030">
    <property type="term" value="P:Golgi organization"/>
    <property type="evidence" value="ECO:0007669"/>
    <property type="project" value="TreeGrafter"/>
</dbReference>
<dbReference type="SMART" id="SM00553">
    <property type="entry name" value="SEP"/>
    <property type="match status" value="1"/>
</dbReference>
<dbReference type="SUPFAM" id="SSF102848">
    <property type="entry name" value="NSFL1 (p97 ATPase) cofactor p47, SEP domain"/>
    <property type="match status" value="1"/>
</dbReference>
<evidence type="ECO:0000256" key="1">
    <source>
        <dbReference type="SAM" id="MobiDB-lite"/>
    </source>
</evidence>
<feature type="region of interest" description="Disordered" evidence="1">
    <location>
        <begin position="168"/>
        <end position="238"/>
    </location>
</feature>
<feature type="region of interest" description="Disordered" evidence="1">
    <location>
        <begin position="1"/>
        <end position="110"/>
    </location>
</feature>
<evidence type="ECO:0000259" key="2">
    <source>
        <dbReference type="PROSITE" id="PS50033"/>
    </source>
</evidence>
<dbReference type="GO" id="GO:0061025">
    <property type="term" value="P:membrane fusion"/>
    <property type="evidence" value="ECO:0007669"/>
    <property type="project" value="TreeGrafter"/>
</dbReference>
<dbReference type="SUPFAM" id="SSF54236">
    <property type="entry name" value="Ubiquitin-like"/>
    <property type="match status" value="1"/>
</dbReference>
<feature type="compositionally biased region" description="Basic and acidic residues" evidence="1">
    <location>
        <begin position="226"/>
        <end position="236"/>
    </location>
</feature>
<proteinExistence type="predicted"/>
<keyword evidence="5" id="KW-1185">Reference proteome</keyword>
<evidence type="ECO:0000259" key="3">
    <source>
        <dbReference type="PROSITE" id="PS51399"/>
    </source>
</evidence>
<protein>
    <submittedName>
        <fullName evidence="4">Protein phosphatase regulator</fullName>
    </submittedName>
</protein>
<dbReference type="GO" id="GO:0043161">
    <property type="term" value="P:proteasome-mediated ubiquitin-dependent protein catabolic process"/>
    <property type="evidence" value="ECO:0007669"/>
    <property type="project" value="TreeGrafter"/>
</dbReference>
<dbReference type="GO" id="GO:0000045">
    <property type="term" value="P:autophagosome assembly"/>
    <property type="evidence" value="ECO:0007669"/>
    <property type="project" value="TreeGrafter"/>
</dbReference>
<dbReference type="PROSITE" id="PS51399">
    <property type="entry name" value="SEP"/>
    <property type="match status" value="1"/>
</dbReference>
<dbReference type="Proteomes" id="UP001360560">
    <property type="component" value="Unassembled WGS sequence"/>
</dbReference>
<evidence type="ECO:0000313" key="4">
    <source>
        <dbReference type="EMBL" id="GMM34562.1"/>
    </source>
</evidence>
<dbReference type="Pfam" id="PF00789">
    <property type="entry name" value="UBX"/>
    <property type="match status" value="1"/>
</dbReference>
<feature type="compositionally biased region" description="Polar residues" evidence="1">
    <location>
        <begin position="51"/>
        <end position="62"/>
    </location>
</feature>
<evidence type="ECO:0000313" key="5">
    <source>
        <dbReference type="Proteomes" id="UP001360560"/>
    </source>
</evidence>
<dbReference type="Pfam" id="PF08059">
    <property type="entry name" value="SEP"/>
    <property type="match status" value="1"/>
</dbReference>
<gene>
    <name evidence="4" type="ORF">DASC09_018870</name>
</gene>
<dbReference type="GeneID" id="90072541"/>
<dbReference type="PANTHER" id="PTHR23333:SF20">
    <property type="entry name" value="NSFL1 COFACTOR P47"/>
    <property type="match status" value="1"/>
</dbReference>
<accession>A0AAV5QIX6</accession>
<dbReference type="InterPro" id="IPR012989">
    <property type="entry name" value="SEP_domain"/>
</dbReference>
<name>A0AAV5QIX6_9ASCO</name>
<dbReference type="EMBL" id="BTFZ01000003">
    <property type="protein sequence ID" value="GMM34562.1"/>
    <property type="molecule type" value="Genomic_DNA"/>
</dbReference>
<feature type="domain" description="SEP" evidence="3">
    <location>
        <begin position="111"/>
        <end position="176"/>
    </location>
</feature>
<dbReference type="InterPro" id="IPR001012">
    <property type="entry name" value="UBX_dom"/>
</dbReference>
<dbReference type="PROSITE" id="PS50033">
    <property type="entry name" value="UBX"/>
    <property type="match status" value="1"/>
</dbReference>
<dbReference type="AlphaFoldDB" id="A0AAV5QIX6"/>
<dbReference type="GO" id="GO:0005829">
    <property type="term" value="C:cytosol"/>
    <property type="evidence" value="ECO:0007669"/>
    <property type="project" value="TreeGrafter"/>
</dbReference>